<evidence type="ECO:0000256" key="1">
    <source>
        <dbReference type="ARBA" id="ARBA00004651"/>
    </source>
</evidence>
<keyword evidence="3" id="KW-0328">Glycosyltransferase</keyword>
<dbReference type="PANTHER" id="PTHR33908:SF11">
    <property type="entry name" value="MEMBRANE PROTEIN"/>
    <property type="match status" value="1"/>
</dbReference>
<feature type="transmembrane region" description="Helical" evidence="9">
    <location>
        <begin position="447"/>
        <end position="464"/>
    </location>
</feature>
<dbReference type="EMBL" id="JAGQHS010000096">
    <property type="protein sequence ID" value="MCA9757388.1"/>
    <property type="molecule type" value="Genomic_DNA"/>
</dbReference>
<reference evidence="10" key="1">
    <citation type="submission" date="2020-04" db="EMBL/GenBank/DDBJ databases">
        <authorList>
            <person name="Zhang T."/>
        </authorList>
    </citation>
    <scope>NUCLEOTIDE SEQUENCE</scope>
    <source>
        <strain evidence="10">HKST-UBA02</strain>
    </source>
</reference>
<feature type="transmembrane region" description="Helical" evidence="9">
    <location>
        <begin position="125"/>
        <end position="144"/>
    </location>
</feature>
<dbReference type="GO" id="GO:0016763">
    <property type="term" value="F:pentosyltransferase activity"/>
    <property type="evidence" value="ECO:0007669"/>
    <property type="project" value="TreeGrafter"/>
</dbReference>
<dbReference type="PANTHER" id="PTHR33908">
    <property type="entry name" value="MANNOSYLTRANSFERASE YKCB-RELATED"/>
    <property type="match status" value="1"/>
</dbReference>
<evidence type="ECO:0000256" key="4">
    <source>
        <dbReference type="ARBA" id="ARBA00022679"/>
    </source>
</evidence>
<organism evidence="10 11">
    <name type="scientific">Eiseniibacteriota bacterium</name>
    <dbReference type="NCBI Taxonomy" id="2212470"/>
    <lineage>
        <taxon>Bacteria</taxon>
        <taxon>Candidatus Eiseniibacteriota</taxon>
    </lineage>
</organism>
<keyword evidence="2" id="KW-1003">Cell membrane</keyword>
<accession>A0A956SGG3</accession>
<evidence type="ECO:0000256" key="7">
    <source>
        <dbReference type="ARBA" id="ARBA00023136"/>
    </source>
</evidence>
<dbReference type="GO" id="GO:0009103">
    <property type="term" value="P:lipopolysaccharide biosynthetic process"/>
    <property type="evidence" value="ECO:0007669"/>
    <property type="project" value="UniProtKB-ARBA"/>
</dbReference>
<evidence type="ECO:0000256" key="2">
    <source>
        <dbReference type="ARBA" id="ARBA00022475"/>
    </source>
</evidence>
<keyword evidence="5 9" id="KW-0812">Transmembrane</keyword>
<evidence type="ECO:0000256" key="8">
    <source>
        <dbReference type="SAM" id="MobiDB-lite"/>
    </source>
</evidence>
<dbReference type="GO" id="GO:0005886">
    <property type="term" value="C:plasma membrane"/>
    <property type="evidence" value="ECO:0007669"/>
    <property type="project" value="UniProtKB-SubCell"/>
</dbReference>
<comment type="subcellular location">
    <subcellularLocation>
        <location evidence="1">Cell membrane</location>
        <topology evidence="1">Multi-pass membrane protein</topology>
    </subcellularLocation>
</comment>
<keyword evidence="6 9" id="KW-1133">Transmembrane helix</keyword>
<sequence>MSVLVSTRRDAGIAALLWALAFAHRMFFLASNIDRSWGFTIFYEGDSETFYNFARSILAGVPYDGGIPFHPPLWPFVLSRIHMLVGAGAMDAQVPHLAVKACTAAIGSLVVPLLYVLLLRYFSRAIALASALVATYSFGLYMISIAPVSEGLYLVLLLTSCLLLTSLVHPLSPAGNVDVSEEHASRRKPKREKQSHESGRRWLLASTLGIAFGLLSLTRAEGVLVVALFLLLGLVGSGRRFATWGVVALGFALVLLPWTIRNARALEAVNAKFASQMAQPLPTFVPITAYGPLNFALANNEAAEGPFSRTALTSRSDAATLEVTDPQHLDFLLHGYRIGFDWIRSHPGDFVGLVLRKWTIFFQAGSLGWTQWDVPGGLDGVRRPVDLFVPDSKIAMWILFPLVLFGLARTYLDGGTARRWCLLTLVLSGAGLISTGLFFGYARLGVIVLPFWIASAVAGIASVLRGCARSLEDRRLRWAWLVPVIALFLLEAWGATGDRNFRATGTQAEGATHLNPHDTMHLEVITDP</sequence>
<feature type="transmembrane region" description="Helical" evidence="9">
    <location>
        <begin position="419"/>
        <end position="441"/>
    </location>
</feature>
<evidence type="ECO:0000256" key="9">
    <source>
        <dbReference type="SAM" id="Phobius"/>
    </source>
</evidence>
<name>A0A956SGG3_UNCEI</name>
<gene>
    <name evidence="10" type="ORF">KDA27_16410</name>
</gene>
<evidence type="ECO:0000313" key="10">
    <source>
        <dbReference type="EMBL" id="MCA9757388.1"/>
    </source>
</evidence>
<protein>
    <submittedName>
        <fullName evidence="10">Phospholipid carrier-dependent glycosyltransferase</fullName>
    </submittedName>
</protein>
<evidence type="ECO:0000256" key="6">
    <source>
        <dbReference type="ARBA" id="ARBA00022989"/>
    </source>
</evidence>
<evidence type="ECO:0000313" key="11">
    <source>
        <dbReference type="Proteomes" id="UP000739538"/>
    </source>
</evidence>
<feature type="region of interest" description="Disordered" evidence="8">
    <location>
        <begin position="175"/>
        <end position="198"/>
    </location>
</feature>
<dbReference type="AlphaFoldDB" id="A0A956SGG3"/>
<keyword evidence="7 9" id="KW-0472">Membrane</keyword>
<feature type="transmembrane region" description="Helical" evidence="9">
    <location>
        <begin position="476"/>
        <end position="495"/>
    </location>
</feature>
<proteinExistence type="predicted"/>
<feature type="transmembrane region" description="Helical" evidence="9">
    <location>
        <begin position="210"/>
        <end position="234"/>
    </location>
</feature>
<feature type="transmembrane region" description="Helical" evidence="9">
    <location>
        <begin position="97"/>
        <end position="119"/>
    </location>
</feature>
<comment type="caution">
    <text evidence="10">The sequence shown here is derived from an EMBL/GenBank/DDBJ whole genome shotgun (WGS) entry which is preliminary data.</text>
</comment>
<evidence type="ECO:0000256" key="3">
    <source>
        <dbReference type="ARBA" id="ARBA00022676"/>
    </source>
</evidence>
<dbReference type="InterPro" id="IPR050297">
    <property type="entry name" value="LipidA_mod_glycosyltrf_83"/>
</dbReference>
<evidence type="ECO:0000256" key="5">
    <source>
        <dbReference type="ARBA" id="ARBA00022692"/>
    </source>
</evidence>
<feature type="transmembrane region" description="Helical" evidence="9">
    <location>
        <begin position="394"/>
        <end position="412"/>
    </location>
</feature>
<dbReference type="Proteomes" id="UP000739538">
    <property type="component" value="Unassembled WGS sequence"/>
</dbReference>
<feature type="transmembrane region" description="Helical" evidence="9">
    <location>
        <begin position="241"/>
        <end position="260"/>
    </location>
</feature>
<reference evidence="10" key="2">
    <citation type="journal article" date="2021" name="Microbiome">
        <title>Successional dynamics and alternative stable states in a saline activated sludge microbial community over 9 years.</title>
        <authorList>
            <person name="Wang Y."/>
            <person name="Ye J."/>
            <person name="Ju F."/>
            <person name="Liu L."/>
            <person name="Boyd J.A."/>
            <person name="Deng Y."/>
            <person name="Parks D.H."/>
            <person name="Jiang X."/>
            <person name="Yin X."/>
            <person name="Woodcroft B.J."/>
            <person name="Tyson G.W."/>
            <person name="Hugenholtz P."/>
            <person name="Polz M.F."/>
            <person name="Zhang T."/>
        </authorList>
    </citation>
    <scope>NUCLEOTIDE SEQUENCE</scope>
    <source>
        <strain evidence="10">HKST-UBA02</strain>
    </source>
</reference>
<keyword evidence="4" id="KW-0808">Transferase</keyword>